<feature type="coiled-coil region" evidence="1">
    <location>
        <begin position="66"/>
        <end position="103"/>
    </location>
</feature>
<evidence type="ECO:0000256" key="2">
    <source>
        <dbReference type="SAM" id="MobiDB-lite"/>
    </source>
</evidence>
<accession>A0ABV0YUA2</accession>
<keyword evidence="1" id="KW-0175">Coiled coil</keyword>
<reference evidence="4 5" key="1">
    <citation type="submission" date="2021-06" db="EMBL/GenBank/DDBJ databases">
        <authorList>
            <person name="Palmer J.M."/>
        </authorList>
    </citation>
    <scope>NUCLEOTIDE SEQUENCE [LARGE SCALE GENOMIC DNA]</scope>
    <source>
        <strain evidence="4 5">AS_MEX2019</strain>
        <tissue evidence="4">Muscle</tissue>
    </source>
</reference>
<organism evidence="4 5">
    <name type="scientific">Ameca splendens</name>
    <dbReference type="NCBI Taxonomy" id="208324"/>
    <lineage>
        <taxon>Eukaryota</taxon>
        <taxon>Metazoa</taxon>
        <taxon>Chordata</taxon>
        <taxon>Craniata</taxon>
        <taxon>Vertebrata</taxon>
        <taxon>Euteleostomi</taxon>
        <taxon>Actinopterygii</taxon>
        <taxon>Neopterygii</taxon>
        <taxon>Teleostei</taxon>
        <taxon>Neoteleostei</taxon>
        <taxon>Acanthomorphata</taxon>
        <taxon>Ovalentaria</taxon>
        <taxon>Atherinomorphae</taxon>
        <taxon>Cyprinodontiformes</taxon>
        <taxon>Goodeidae</taxon>
        <taxon>Ameca</taxon>
    </lineage>
</organism>
<keyword evidence="3" id="KW-0812">Transmembrane</keyword>
<keyword evidence="5" id="KW-1185">Reference proteome</keyword>
<protein>
    <submittedName>
        <fullName evidence="4">Uncharacterized protein</fullName>
    </submittedName>
</protein>
<feature type="region of interest" description="Disordered" evidence="2">
    <location>
        <begin position="39"/>
        <end position="65"/>
    </location>
</feature>
<keyword evidence="3" id="KW-0472">Membrane</keyword>
<name>A0ABV0YUA2_9TELE</name>
<sequence length="152" mass="18171">MDMVDQQVEEGLAQVIETEETPEDIRIEDTLEEAIEEEHVVEETPRQELSEAADVEEEELVHEPAAKRQQRECQLCEQRRAEINRLLQENRELRSELNKKQRTKIFLRMTQERSSIIQVFLALSSCYHCLTLLGLFCQHENKFHNFKWFYLH</sequence>
<evidence type="ECO:0000256" key="1">
    <source>
        <dbReference type="SAM" id="Coils"/>
    </source>
</evidence>
<evidence type="ECO:0000313" key="4">
    <source>
        <dbReference type="EMBL" id="MEQ2297447.1"/>
    </source>
</evidence>
<dbReference type="Proteomes" id="UP001469553">
    <property type="component" value="Unassembled WGS sequence"/>
</dbReference>
<feature type="transmembrane region" description="Helical" evidence="3">
    <location>
        <begin position="116"/>
        <end position="136"/>
    </location>
</feature>
<proteinExistence type="predicted"/>
<keyword evidence="3" id="KW-1133">Transmembrane helix</keyword>
<evidence type="ECO:0000313" key="5">
    <source>
        <dbReference type="Proteomes" id="UP001469553"/>
    </source>
</evidence>
<evidence type="ECO:0000256" key="3">
    <source>
        <dbReference type="SAM" id="Phobius"/>
    </source>
</evidence>
<gene>
    <name evidence="4" type="ORF">AMECASPLE_034707</name>
</gene>
<comment type="caution">
    <text evidence="4">The sequence shown here is derived from an EMBL/GenBank/DDBJ whole genome shotgun (WGS) entry which is preliminary data.</text>
</comment>
<dbReference type="EMBL" id="JAHRIP010042596">
    <property type="protein sequence ID" value="MEQ2297447.1"/>
    <property type="molecule type" value="Genomic_DNA"/>
</dbReference>
<feature type="compositionally biased region" description="Basic and acidic residues" evidence="2">
    <location>
        <begin position="39"/>
        <end position="49"/>
    </location>
</feature>
<feature type="compositionally biased region" description="Acidic residues" evidence="2">
    <location>
        <begin position="51"/>
        <end position="60"/>
    </location>
</feature>